<dbReference type="PROSITE" id="PS00218">
    <property type="entry name" value="AMINO_ACID_PERMEASE_1"/>
    <property type="match status" value="1"/>
</dbReference>
<feature type="transmembrane region" description="Helical" evidence="8">
    <location>
        <begin position="197"/>
        <end position="223"/>
    </location>
</feature>
<feature type="transmembrane region" description="Helical" evidence="8">
    <location>
        <begin position="156"/>
        <end position="177"/>
    </location>
</feature>
<keyword evidence="5" id="KW-0029">Amino-acid transport</keyword>
<name>A0A4Y4DHP9_GLUUR</name>
<sequence length="460" mass="48114">MSESTDTQLHAGLTQRQISMMGLGGAIGAGLFVGSGQAISIAGPAVLISYLLAGTVIIVVMAMLAEMVAANPSSGAFSTFAHKAMGRSAGSTLGWLYWIQLVVVVAAEATGAAAIVAEWFPNVPQWGWVLLFVVALTGANLLGVRNYGRFEYWFAVIKVAAIIIFLVFGALVLSYIVPTDAPVGLGNLAAHGGFAPGGMSGIAAAVLIVIFSFGGTEVVAIAAAESDDPAGNIKRVVRSVMARILVFYLGSILVIVAIVPWNDPSILVGPFAAALDVLNVPGVGTVMNAVVVIALLSAMNANIYGSSRMLFSLGKRKLAPVAVTHVTGKGVPAKAVLSSVAFSFLAVGLNWIWPDQVMPILLNVVGSTIIVIWTFIAVTQLILRRRADKNGEHLPVRLWGFPYLSIATLVVLAGIVAVSMTDTAARTQLLLTASLTAVIWIVSKIALRNVPEVVEFQEVS</sequence>
<feature type="transmembrane region" description="Helical" evidence="8">
    <location>
        <begin position="126"/>
        <end position="144"/>
    </location>
</feature>
<dbReference type="GO" id="GO:0055085">
    <property type="term" value="P:transmembrane transport"/>
    <property type="evidence" value="ECO:0007669"/>
    <property type="project" value="InterPro"/>
</dbReference>
<gene>
    <name evidence="10" type="primary">gabP</name>
    <name evidence="10" type="ORF">AUR04nite_00880</name>
</gene>
<feature type="transmembrane region" description="Helical" evidence="8">
    <location>
        <begin position="282"/>
        <end position="305"/>
    </location>
</feature>
<evidence type="ECO:0000256" key="7">
    <source>
        <dbReference type="ARBA" id="ARBA00023136"/>
    </source>
</evidence>
<comment type="caution">
    <text evidence="10">The sequence shown here is derived from an EMBL/GenBank/DDBJ whole genome shotgun (WGS) entry which is preliminary data.</text>
</comment>
<dbReference type="GO" id="GO:0016020">
    <property type="term" value="C:membrane"/>
    <property type="evidence" value="ECO:0007669"/>
    <property type="project" value="UniProtKB-SubCell"/>
</dbReference>
<dbReference type="InterPro" id="IPR004841">
    <property type="entry name" value="AA-permease/SLC12A_dom"/>
</dbReference>
<keyword evidence="3" id="KW-0813">Transport</keyword>
<dbReference type="EMBL" id="BJNY01000001">
    <property type="protein sequence ID" value="GED04556.1"/>
    <property type="molecule type" value="Genomic_DNA"/>
</dbReference>
<keyword evidence="4 8" id="KW-0812">Transmembrane</keyword>
<protein>
    <submittedName>
        <fullName evidence="10">Amino acid transporter</fullName>
    </submittedName>
</protein>
<feature type="transmembrane region" description="Helical" evidence="8">
    <location>
        <begin position="47"/>
        <end position="65"/>
    </location>
</feature>
<organism evidence="10 11">
    <name type="scientific">Glutamicibacter uratoxydans</name>
    <name type="common">Arthrobacter uratoxydans</name>
    <dbReference type="NCBI Taxonomy" id="43667"/>
    <lineage>
        <taxon>Bacteria</taxon>
        <taxon>Bacillati</taxon>
        <taxon>Actinomycetota</taxon>
        <taxon>Actinomycetes</taxon>
        <taxon>Micrococcales</taxon>
        <taxon>Micrococcaceae</taxon>
        <taxon>Glutamicibacter</taxon>
    </lineage>
</organism>
<dbReference type="GO" id="GO:0006865">
    <property type="term" value="P:amino acid transport"/>
    <property type="evidence" value="ECO:0007669"/>
    <property type="project" value="UniProtKB-KW"/>
</dbReference>
<evidence type="ECO:0000256" key="4">
    <source>
        <dbReference type="ARBA" id="ARBA00022692"/>
    </source>
</evidence>
<feature type="transmembrane region" description="Helical" evidence="8">
    <location>
        <begin position="335"/>
        <end position="354"/>
    </location>
</feature>
<evidence type="ECO:0000256" key="5">
    <source>
        <dbReference type="ARBA" id="ARBA00022970"/>
    </source>
</evidence>
<dbReference type="InterPro" id="IPR004840">
    <property type="entry name" value="Amino_acid_permease_CS"/>
</dbReference>
<keyword evidence="7 8" id="KW-0472">Membrane</keyword>
<feature type="transmembrane region" description="Helical" evidence="8">
    <location>
        <begin position="21"/>
        <end position="41"/>
    </location>
</feature>
<keyword evidence="6 8" id="KW-1133">Transmembrane helix</keyword>
<proteinExistence type="inferred from homology"/>
<dbReference type="FunFam" id="1.20.1740.10:FF:000001">
    <property type="entry name" value="Amino acid permease"/>
    <property type="match status" value="1"/>
</dbReference>
<evidence type="ECO:0000256" key="3">
    <source>
        <dbReference type="ARBA" id="ARBA00022448"/>
    </source>
</evidence>
<evidence type="ECO:0000259" key="9">
    <source>
        <dbReference type="Pfam" id="PF00324"/>
    </source>
</evidence>
<evidence type="ECO:0000313" key="11">
    <source>
        <dbReference type="Proteomes" id="UP000316612"/>
    </source>
</evidence>
<evidence type="ECO:0000256" key="2">
    <source>
        <dbReference type="ARBA" id="ARBA00008583"/>
    </source>
</evidence>
<dbReference type="PIRSF" id="PIRSF006060">
    <property type="entry name" value="AA_transporter"/>
    <property type="match status" value="1"/>
</dbReference>
<dbReference type="Pfam" id="PF00324">
    <property type="entry name" value="AA_permease"/>
    <property type="match status" value="1"/>
</dbReference>
<feature type="transmembrane region" description="Helical" evidence="8">
    <location>
        <begin position="95"/>
        <end position="120"/>
    </location>
</feature>
<feature type="domain" description="Amino acid permease/ SLC12A" evidence="9">
    <location>
        <begin position="18"/>
        <end position="449"/>
    </location>
</feature>
<accession>A0A4Y4DHP9</accession>
<feature type="transmembrane region" description="Helical" evidence="8">
    <location>
        <begin position="360"/>
        <end position="383"/>
    </location>
</feature>
<dbReference type="Proteomes" id="UP000316612">
    <property type="component" value="Unassembled WGS sequence"/>
</dbReference>
<keyword evidence="11" id="KW-1185">Reference proteome</keyword>
<feature type="transmembrane region" description="Helical" evidence="8">
    <location>
        <begin position="244"/>
        <end position="262"/>
    </location>
</feature>
<comment type="similarity">
    <text evidence="2">Belongs to the amino acid-polyamine-organocation (APC) superfamily. Amino acid transporter (AAT) (TC 2.A.3.1) family.</text>
</comment>
<feature type="transmembrane region" description="Helical" evidence="8">
    <location>
        <begin position="427"/>
        <end position="447"/>
    </location>
</feature>
<dbReference type="RefSeq" id="WP_141360832.1">
    <property type="nucleotide sequence ID" value="NZ_BAAAJL010000007.1"/>
</dbReference>
<reference evidence="10 11" key="1">
    <citation type="submission" date="2019-06" db="EMBL/GenBank/DDBJ databases">
        <title>Whole genome shotgun sequence of Glutamicibacter uratoxydans NBRC 15515.</title>
        <authorList>
            <person name="Hosoyama A."/>
            <person name="Uohara A."/>
            <person name="Ohji S."/>
            <person name="Ichikawa N."/>
        </authorList>
    </citation>
    <scope>NUCLEOTIDE SEQUENCE [LARGE SCALE GENOMIC DNA]</scope>
    <source>
        <strain evidence="10 11">NBRC 15515</strain>
    </source>
</reference>
<dbReference type="PANTHER" id="PTHR43495">
    <property type="entry name" value="GABA PERMEASE"/>
    <property type="match status" value="1"/>
</dbReference>
<dbReference type="Gene3D" id="1.20.1740.10">
    <property type="entry name" value="Amino acid/polyamine transporter I"/>
    <property type="match status" value="1"/>
</dbReference>
<evidence type="ECO:0000256" key="8">
    <source>
        <dbReference type="SAM" id="Phobius"/>
    </source>
</evidence>
<feature type="transmembrane region" description="Helical" evidence="8">
    <location>
        <begin position="403"/>
        <end position="421"/>
    </location>
</feature>
<evidence type="ECO:0000256" key="1">
    <source>
        <dbReference type="ARBA" id="ARBA00004141"/>
    </source>
</evidence>
<evidence type="ECO:0000313" key="10">
    <source>
        <dbReference type="EMBL" id="GED04556.1"/>
    </source>
</evidence>
<comment type="subcellular location">
    <subcellularLocation>
        <location evidence="1">Membrane</location>
        <topology evidence="1">Multi-pass membrane protein</topology>
    </subcellularLocation>
</comment>
<dbReference type="OrthoDB" id="5297508at2"/>
<dbReference type="AlphaFoldDB" id="A0A4Y4DHP9"/>
<dbReference type="PANTHER" id="PTHR43495:SF5">
    <property type="entry name" value="GAMMA-AMINOBUTYRIC ACID PERMEASE"/>
    <property type="match status" value="1"/>
</dbReference>
<evidence type="ECO:0000256" key="6">
    <source>
        <dbReference type="ARBA" id="ARBA00022989"/>
    </source>
</evidence>